<dbReference type="EMBL" id="JAXUIC010000008">
    <property type="protein sequence ID" value="KAK4576795.1"/>
    <property type="molecule type" value="Genomic_DNA"/>
</dbReference>
<reference evidence="2 3" key="1">
    <citation type="journal article" date="2023" name="G3 (Bethesda)">
        <title>A haplotype-resolved chromosome-scale genome for Quercus rubra L. provides insights into the genetics of adaptive traits for red oak species.</title>
        <authorList>
            <person name="Kapoor B."/>
            <person name="Jenkins J."/>
            <person name="Schmutz J."/>
            <person name="Zhebentyayeva T."/>
            <person name="Kuelheim C."/>
            <person name="Coggeshall M."/>
            <person name="Heim C."/>
            <person name="Lasky J.R."/>
            <person name="Leites L."/>
            <person name="Islam-Faridi N."/>
            <person name="Romero-Severson J."/>
            <person name="DeLeo V.L."/>
            <person name="Lucas S.M."/>
            <person name="Lazic D."/>
            <person name="Gailing O."/>
            <person name="Carlson J."/>
            <person name="Staton M."/>
        </authorList>
    </citation>
    <scope>NUCLEOTIDE SEQUENCE [LARGE SCALE GENOMIC DNA]</scope>
    <source>
        <strain evidence="2">Pseudo-F2</strain>
    </source>
</reference>
<feature type="region of interest" description="Disordered" evidence="1">
    <location>
        <begin position="59"/>
        <end position="92"/>
    </location>
</feature>
<keyword evidence="3" id="KW-1185">Reference proteome</keyword>
<evidence type="ECO:0000313" key="2">
    <source>
        <dbReference type="EMBL" id="KAK4576795.1"/>
    </source>
</evidence>
<dbReference type="Proteomes" id="UP001324115">
    <property type="component" value="Unassembled WGS sequence"/>
</dbReference>
<comment type="caution">
    <text evidence="2">The sequence shown here is derived from an EMBL/GenBank/DDBJ whole genome shotgun (WGS) entry which is preliminary data.</text>
</comment>
<accession>A0AAN7EQQ0</accession>
<evidence type="ECO:0008006" key="4">
    <source>
        <dbReference type="Google" id="ProtNLM"/>
    </source>
</evidence>
<name>A0AAN7EQQ0_QUERU</name>
<proteinExistence type="predicted"/>
<protein>
    <recommendedName>
        <fullName evidence="4">Late embryogenesis abundant protein</fullName>
    </recommendedName>
</protein>
<organism evidence="2 3">
    <name type="scientific">Quercus rubra</name>
    <name type="common">Northern red oak</name>
    <name type="synonym">Quercus borealis</name>
    <dbReference type="NCBI Taxonomy" id="3512"/>
    <lineage>
        <taxon>Eukaryota</taxon>
        <taxon>Viridiplantae</taxon>
        <taxon>Streptophyta</taxon>
        <taxon>Embryophyta</taxon>
        <taxon>Tracheophyta</taxon>
        <taxon>Spermatophyta</taxon>
        <taxon>Magnoliopsida</taxon>
        <taxon>eudicotyledons</taxon>
        <taxon>Gunneridae</taxon>
        <taxon>Pentapetalae</taxon>
        <taxon>rosids</taxon>
        <taxon>fabids</taxon>
        <taxon>Fagales</taxon>
        <taxon>Fagaceae</taxon>
        <taxon>Quercus</taxon>
    </lineage>
</organism>
<feature type="compositionally biased region" description="Polar residues" evidence="1">
    <location>
        <begin position="61"/>
        <end position="74"/>
    </location>
</feature>
<evidence type="ECO:0000313" key="3">
    <source>
        <dbReference type="Proteomes" id="UP001324115"/>
    </source>
</evidence>
<dbReference type="AlphaFoldDB" id="A0AAN7EQQ0"/>
<evidence type="ECO:0000256" key="1">
    <source>
        <dbReference type="SAM" id="MobiDB-lite"/>
    </source>
</evidence>
<sequence length="173" mass="18775">MAAILLAKKALFRISNSLPNHDPPGYVQISSRFCRACFSTSYHAQGSKAVSEPRNVASVLPDSTGSTKNTSTNYEAKDQAQDINDNEDDMSGVTGFVADTAKQGVKKAMDTAEDVSDTVKQAMESAFDVTTKTTQHIKATIVAEADDNVIDTAEYRSIQDAETEKSNLKDMKR</sequence>
<gene>
    <name evidence="2" type="ORF">RGQ29_027365</name>
</gene>